<accession>A0A2M9Y3C1</accession>
<evidence type="ECO:0000313" key="2">
    <source>
        <dbReference type="Proteomes" id="UP000297891"/>
    </source>
</evidence>
<organism evidence="1 2">
    <name type="scientific">Leptospira brenneri</name>
    <dbReference type="NCBI Taxonomy" id="2023182"/>
    <lineage>
        <taxon>Bacteria</taxon>
        <taxon>Pseudomonadati</taxon>
        <taxon>Spirochaetota</taxon>
        <taxon>Spirochaetia</taxon>
        <taxon>Leptospirales</taxon>
        <taxon>Leptospiraceae</taxon>
        <taxon>Leptospira</taxon>
    </lineage>
</organism>
<dbReference type="Proteomes" id="UP000297891">
    <property type="component" value="Unassembled WGS sequence"/>
</dbReference>
<evidence type="ECO:0000313" key="1">
    <source>
        <dbReference type="EMBL" id="TGK91253.1"/>
    </source>
</evidence>
<sequence>MDDNQFSFLYHYSVKLSQNLVLDLFQKQMILSKRFCICLLILFSILHCDDKNTTEEFQNGFIISFAIGVLPGLVNNCPGVDLVVEKGIDYPISVEKDKISWFQFSQKGNLTPPEETRDYYFTITKDSAASISLISWTSCKNFSSPSRNGLTPDSETPTELKFKIGKDSFRFAETNRYRLELNSPNQTNVTVRQN</sequence>
<proteinExistence type="predicted"/>
<dbReference type="OrthoDB" id="332321at2"/>
<gene>
    <name evidence="1" type="ORF">EHQ30_13535</name>
</gene>
<protein>
    <submittedName>
        <fullName evidence="1">Uncharacterized protein</fullName>
    </submittedName>
</protein>
<dbReference type="EMBL" id="RQFP01000014">
    <property type="protein sequence ID" value="TGK91253.1"/>
    <property type="molecule type" value="Genomic_DNA"/>
</dbReference>
<name>A0A2M9Y3C1_9LEPT</name>
<reference evidence="1" key="1">
    <citation type="journal article" date="2019" name="PLoS Negl. Trop. Dis.">
        <title>Revisiting the worldwide diversity of Leptospira species in the environment.</title>
        <authorList>
            <person name="Vincent A.T."/>
            <person name="Schiettekatte O."/>
            <person name="Bourhy P."/>
            <person name="Veyrier F.J."/>
            <person name="Picardeau M."/>
        </authorList>
    </citation>
    <scope>NUCLEOTIDE SEQUENCE [LARGE SCALE GENOMIC DNA]</scope>
    <source>
        <strain evidence="1">201800277</strain>
    </source>
</reference>
<dbReference type="AlphaFoldDB" id="A0A2M9Y3C1"/>
<keyword evidence="2" id="KW-1185">Reference proteome</keyword>
<comment type="caution">
    <text evidence="1">The sequence shown here is derived from an EMBL/GenBank/DDBJ whole genome shotgun (WGS) entry which is preliminary data.</text>
</comment>